<dbReference type="PANTHER" id="PTHR30629">
    <property type="entry name" value="PROPHAGE INTEGRASE"/>
    <property type="match status" value="1"/>
</dbReference>
<evidence type="ECO:0000313" key="7">
    <source>
        <dbReference type="EMBL" id="TCT44477.1"/>
    </source>
</evidence>
<dbReference type="RefSeq" id="WP_132307851.1">
    <property type="nucleotide sequence ID" value="NZ_SMAR01000002.1"/>
</dbReference>
<dbReference type="Proteomes" id="UP000295097">
    <property type="component" value="Unassembled WGS sequence"/>
</dbReference>
<evidence type="ECO:0000256" key="3">
    <source>
        <dbReference type="ARBA" id="ARBA00023125"/>
    </source>
</evidence>
<dbReference type="InterPro" id="IPR011010">
    <property type="entry name" value="DNA_brk_join_enz"/>
</dbReference>
<dbReference type="GO" id="GO:0003677">
    <property type="term" value="F:DNA binding"/>
    <property type="evidence" value="ECO:0007669"/>
    <property type="project" value="UniProtKB-KW"/>
</dbReference>
<dbReference type="GO" id="GO:0015074">
    <property type="term" value="P:DNA integration"/>
    <property type="evidence" value="ECO:0007669"/>
    <property type="project" value="UniProtKB-KW"/>
</dbReference>
<evidence type="ECO:0000256" key="4">
    <source>
        <dbReference type="ARBA" id="ARBA00023172"/>
    </source>
</evidence>
<dbReference type="InterPro" id="IPR010998">
    <property type="entry name" value="Integrase_recombinase_N"/>
</dbReference>
<sequence>MSLTVKQIESAKFASGPERLSDGHGLYLRLFSGGRKSFVFRTPPGAGAVTWISLGSYPEMGLKDAREKANIIRGLFADGKTVADVRELLSGKEQPLPSSSRRKRRSQPAGMTGKAGAPKSATPTFQEMARTWFEMKKPGLRNAKHVTQNWNTIATYVFPDIGSKPIDEIKLPEIVDTIAPIWRLKHETARRTLGRTREIFALAKIRGYRDDNPADFDPKIALGAVRTVRRHHGSLPPERVPEFWDWLQTVPCEPTLRYATMLLLLTAKRSKETRHAEWDFFNFDTGVWTTPERLMKMHRSHRVPMSRQAIRAVIEMRPLSGHERLVFAKPRNRSGALCENAIRNLAIRFEPGITAHGFRASFRTWARQQKRFTRDTMEFALAHEPDDLEAAYQREDLLEERVELMQDWANYVTGGRDPIGLFSGTIQS</sequence>
<evidence type="ECO:0000313" key="8">
    <source>
        <dbReference type="Proteomes" id="UP000295097"/>
    </source>
</evidence>
<comment type="similarity">
    <text evidence="1">Belongs to the 'phage' integrase family.</text>
</comment>
<protein>
    <submittedName>
        <fullName evidence="7">Integrase</fullName>
    </submittedName>
</protein>
<dbReference type="OrthoDB" id="9795573at2"/>
<proteinExistence type="inferred from homology"/>
<dbReference type="Pfam" id="PF00589">
    <property type="entry name" value="Phage_integrase"/>
    <property type="match status" value="1"/>
</dbReference>
<dbReference type="GO" id="GO:0006310">
    <property type="term" value="P:DNA recombination"/>
    <property type="evidence" value="ECO:0007669"/>
    <property type="project" value="UniProtKB-KW"/>
</dbReference>
<reference evidence="7 8" key="1">
    <citation type="submission" date="2019-03" db="EMBL/GenBank/DDBJ databases">
        <title>Freshwater and sediment microbial communities from various areas in North America, analyzing microbe dynamics in response to fracking.</title>
        <authorList>
            <person name="Lamendella R."/>
        </authorList>
    </citation>
    <scope>NUCLEOTIDE SEQUENCE [LARGE SCALE GENOMIC DNA]</scope>
    <source>
        <strain evidence="7 8">175.2</strain>
    </source>
</reference>
<comment type="caution">
    <text evidence="7">The sequence shown here is derived from an EMBL/GenBank/DDBJ whole genome shotgun (WGS) entry which is preliminary data.</text>
</comment>
<dbReference type="InterPro" id="IPR002104">
    <property type="entry name" value="Integrase_catalytic"/>
</dbReference>
<dbReference type="EMBL" id="SMAR01000002">
    <property type="protein sequence ID" value="TCT44477.1"/>
    <property type="molecule type" value="Genomic_DNA"/>
</dbReference>
<keyword evidence="3" id="KW-0238">DNA-binding</keyword>
<dbReference type="CDD" id="cd00801">
    <property type="entry name" value="INT_P4_C"/>
    <property type="match status" value="1"/>
</dbReference>
<feature type="region of interest" description="Disordered" evidence="5">
    <location>
        <begin position="89"/>
        <end position="122"/>
    </location>
</feature>
<dbReference type="PANTHER" id="PTHR30629:SF2">
    <property type="entry name" value="PROPHAGE INTEGRASE INTS-RELATED"/>
    <property type="match status" value="1"/>
</dbReference>
<keyword evidence="4" id="KW-0233">DNA recombination</keyword>
<dbReference type="InterPro" id="IPR053876">
    <property type="entry name" value="Phage_int_M"/>
</dbReference>
<dbReference type="InterPro" id="IPR038488">
    <property type="entry name" value="Integrase_DNA-bd_sf"/>
</dbReference>
<dbReference type="Gene3D" id="3.30.160.390">
    <property type="entry name" value="Integrase, DNA-binding domain"/>
    <property type="match status" value="1"/>
</dbReference>
<feature type="domain" description="Tyr recombinase" evidence="6">
    <location>
        <begin position="230"/>
        <end position="405"/>
    </location>
</feature>
<evidence type="ECO:0000259" key="6">
    <source>
        <dbReference type="PROSITE" id="PS51898"/>
    </source>
</evidence>
<keyword evidence="2" id="KW-0229">DNA integration</keyword>
<keyword evidence="8" id="KW-1185">Reference proteome</keyword>
<organism evidence="7 8">
    <name type="scientific">Martelella mediterranea</name>
    <dbReference type="NCBI Taxonomy" id="293089"/>
    <lineage>
        <taxon>Bacteria</taxon>
        <taxon>Pseudomonadati</taxon>
        <taxon>Pseudomonadota</taxon>
        <taxon>Alphaproteobacteria</taxon>
        <taxon>Hyphomicrobiales</taxon>
        <taxon>Aurantimonadaceae</taxon>
        <taxon>Martelella</taxon>
    </lineage>
</organism>
<dbReference type="PROSITE" id="PS51898">
    <property type="entry name" value="TYR_RECOMBINASE"/>
    <property type="match status" value="1"/>
</dbReference>
<evidence type="ECO:0000256" key="1">
    <source>
        <dbReference type="ARBA" id="ARBA00008857"/>
    </source>
</evidence>
<evidence type="ECO:0000256" key="5">
    <source>
        <dbReference type="SAM" id="MobiDB-lite"/>
    </source>
</evidence>
<evidence type="ECO:0000256" key="2">
    <source>
        <dbReference type="ARBA" id="ARBA00022908"/>
    </source>
</evidence>
<dbReference type="Pfam" id="PF13356">
    <property type="entry name" value="Arm-DNA-bind_3"/>
    <property type="match status" value="1"/>
</dbReference>
<dbReference type="Gene3D" id="1.10.443.10">
    <property type="entry name" value="Intergrase catalytic core"/>
    <property type="match status" value="1"/>
</dbReference>
<dbReference type="InterPro" id="IPR050808">
    <property type="entry name" value="Phage_Integrase"/>
</dbReference>
<dbReference type="InterPro" id="IPR025166">
    <property type="entry name" value="Integrase_DNA_bind_dom"/>
</dbReference>
<dbReference type="Pfam" id="PF22022">
    <property type="entry name" value="Phage_int_M"/>
    <property type="match status" value="1"/>
</dbReference>
<accession>A0A4R3NWN0</accession>
<dbReference type="SUPFAM" id="SSF56349">
    <property type="entry name" value="DNA breaking-rejoining enzymes"/>
    <property type="match status" value="1"/>
</dbReference>
<gene>
    <name evidence="7" type="ORF">EDC90_100225</name>
</gene>
<name>A0A4R3NWN0_9HYPH</name>
<dbReference type="AlphaFoldDB" id="A0A4R3NWN0"/>
<dbReference type="Gene3D" id="1.10.150.130">
    <property type="match status" value="1"/>
</dbReference>
<dbReference type="InterPro" id="IPR013762">
    <property type="entry name" value="Integrase-like_cat_sf"/>
</dbReference>